<accession>A0AAE3P3M2</accession>
<evidence type="ECO:0000256" key="2">
    <source>
        <dbReference type="ARBA" id="ARBA00007898"/>
    </source>
</evidence>
<dbReference type="PANTHER" id="PTHR30627">
    <property type="entry name" value="PEPTIDOGLYCAN D,D-TRANSPEPTIDASE"/>
    <property type="match status" value="1"/>
</dbReference>
<keyword evidence="4" id="KW-0732">Signal</keyword>
<dbReference type="Proteomes" id="UP001221302">
    <property type="component" value="Unassembled WGS sequence"/>
</dbReference>
<comment type="catalytic activity">
    <reaction evidence="1">
        <text>a beta-lactam + H2O = a substituted beta-amino acid</text>
        <dbReference type="Rhea" id="RHEA:20401"/>
        <dbReference type="ChEBI" id="CHEBI:15377"/>
        <dbReference type="ChEBI" id="CHEBI:35627"/>
        <dbReference type="ChEBI" id="CHEBI:140347"/>
        <dbReference type="EC" id="3.5.2.6"/>
    </reaction>
</comment>
<keyword evidence="9" id="KW-1185">Reference proteome</keyword>
<dbReference type="EMBL" id="JARGDL010000015">
    <property type="protein sequence ID" value="MDF1612548.1"/>
    <property type="molecule type" value="Genomic_DNA"/>
</dbReference>
<dbReference type="GO" id="GO:0008658">
    <property type="term" value="F:penicillin binding"/>
    <property type="evidence" value="ECO:0007669"/>
    <property type="project" value="InterPro"/>
</dbReference>
<dbReference type="GO" id="GO:0046677">
    <property type="term" value="P:response to antibiotic"/>
    <property type="evidence" value="ECO:0007669"/>
    <property type="project" value="UniProtKB-KW"/>
</dbReference>
<dbReference type="GO" id="GO:0071555">
    <property type="term" value="P:cell wall organization"/>
    <property type="evidence" value="ECO:0007669"/>
    <property type="project" value="TreeGrafter"/>
</dbReference>
<dbReference type="Gene3D" id="3.40.710.10">
    <property type="entry name" value="DD-peptidase/beta-lactamase superfamily"/>
    <property type="match status" value="1"/>
</dbReference>
<protein>
    <recommendedName>
        <fullName evidence="3">beta-lactamase</fullName>
        <ecNumber evidence="3">3.5.2.6</ecNumber>
    </recommendedName>
</protein>
<comment type="caution">
    <text evidence="8">The sequence shown here is derived from an EMBL/GenBank/DDBJ whole genome shotgun (WGS) entry which is preliminary data.</text>
</comment>
<name>A0AAE3P3M2_9BACT</name>
<evidence type="ECO:0000256" key="3">
    <source>
        <dbReference type="ARBA" id="ARBA00012865"/>
    </source>
</evidence>
<dbReference type="InterPro" id="IPR001460">
    <property type="entry name" value="PCN-bd_Tpept"/>
</dbReference>
<dbReference type="InterPro" id="IPR050515">
    <property type="entry name" value="Beta-lactam/transpept"/>
</dbReference>
<dbReference type="AlphaFoldDB" id="A0AAE3P3M2"/>
<evidence type="ECO:0000313" key="8">
    <source>
        <dbReference type="EMBL" id="MDF1612548.1"/>
    </source>
</evidence>
<dbReference type="PANTHER" id="PTHR30627:SF6">
    <property type="entry name" value="BETA-LACTAMASE YBXI-RELATED"/>
    <property type="match status" value="1"/>
</dbReference>
<evidence type="ECO:0000313" key="9">
    <source>
        <dbReference type="Proteomes" id="UP001221302"/>
    </source>
</evidence>
<evidence type="ECO:0000256" key="6">
    <source>
        <dbReference type="ARBA" id="ARBA00023251"/>
    </source>
</evidence>
<evidence type="ECO:0000256" key="1">
    <source>
        <dbReference type="ARBA" id="ARBA00001526"/>
    </source>
</evidence>
<dbReference type="Pfam" id="PF00905">
    <property type="entry name" value="Transpeptidase"/>
    <property type="match status" value="1"/>
</dbReference>
<evidence type="ECO:0000256" key="4">
    <source>
        <dbReference type="ARBA" id="ARBA00022729"/>
    </source>
</evidence>
<dbReference type="EC" id="3.5.2.6" evidence="3"/>
<reference evidence="8" key="1">
    <citation type="submission" date="2023-03" db="EMBL/GenBank/DDBJ databases">
        <title>Stygiobacter electus gen. nov., sp. nov., facultatively anaerobic thermotolerant bacterium of the class Ignavibacteria from a well of Yessentuki mineral water deposit.</title>
        <authorList>
            <person name="Podosokorskaya O.A."/>
            <person name="Elcheninov A.G."/>
            <person name="Petrova N.F."/>
            <person name="Zavarzina D.G."/>
            <person name="Kublanov I.V."/>
            <person name="Merkel A.Y."/>
        </authorList>
    </citation>
    <scope>NUCLEOTIDE SEQUENCE</scope>
    <source>
        <strain evidence="8">09-Me</strain>
    </source>
</reference>
<gene>
    <name evidence="8" type="ORF">P0M35_10330</name>
</gene>
<keyword evidence="5" id="KW-0378">Hydrolase</keyword>
<dbReference type="GO" id="GO:0008800">
    <property type="term" value="F:beta-lactamase activity"/>
    <property type="evidence" value="ECO:0007669"/>
    <property type="project" value="UniProtKB-EC"/>
</dbReference>
<sequence length="260" mass="30934">MKKTFVLFLFPIWLYSQEIDSIKIAKIFHNQKGTLVLYGQQKEKYFVYNKERAEERFLPASTFKIMNSLIALQLKIIPDENYIFKWDGIKYENKNWNKDHNLNSALKYSVVPIFRNIAKEIGKKNYEKYLDAVSYGNCVVGEDTTGFWLDNSLKISAMEQVIFIKRFYKYQLPFNKEVIDLLKKLLPTQKIKDKLIHYKTGTGRNENNKWILWNVGYCETEKNVYYFAFNIEEDNFDNGIKKREIITKKLFESLIISDSK</sequence>
<keyword evidence="6" id="KW-0046">Antibiotic resistance</keyword>
<feature type="domain" description="Penicillin-binding protein transpeptidase" evidence="7">
    <location>
        <begin position="41"/>
        <end position="251"/>
    </location>
</feature>
<evidence type="ECO:0000259" key="7">
    <source>
        <dbReference type="Pfam" id="PF00905"/>
    </source>
</evidence>
<evidence type="ECO:0000256" key="5">
    <source>
        <dbReference type="ARBA" id="ARBA00022801"/>
    </source>
</evidence>
<dbReference type="SUPFAM" id="SSF56601">
    <property type="entry name" value="beta-lactamase/transpeptidase-like"/>
    <property type="match status" value="1"/>
</dbReference>
<dbReference type="RefSeq" id="WP_321536319.1">
    <property type="nucleotide sequence ID" value="NZ_JARGDL010000015.1"/>
</dbReference>
<dbReference type="GO" id="GO:0005886">
    <property type="term" value="C:plasma membrane"/>
    <property type="evidence" value="ECO:0007669"/>
    <property type="project" value="TreeGrafter"/>
</dbReference>
<dbReference type="InterPro" id="IPR012338">
    <property type="entry name" value="Beta-lactam/transpept-like"/>
</dbReference>
<comment type="similarity">
    <text evidence="2">Belongs to the class-D beta-lactamase family.</text>
</comment>
<proteinExistence type="inferred from homology"/>
<organism evidence="8 9">
    <name type="scientific">Stygiobacter electus</name>
    <dbReference type="NCBI Taxonomy" id="3032292"/>
    <lineage>
        <taxon>Bacteria</taxon>
        <taxon>Pseudomonadati</taxon>
        <taxon>Ignavibacteriota</taxon>
        <taxon>Ignavibacteria</taxon>
        <taxon>Ignavibacteriales</taxon>
        <taxon>Melioribacteraceae</taxon>
        <taxon>Stygiobacter</taxon>
    </lineage>
</organism>